<dbReference type="RefSeq" id="WP_349163477.1">
    <property type="nucleotide sequence ID" value="NZ_JBBMFE010000001.1"/>
</dbReference>
<dbReference type="EMBL" id="JBBMFE010000001">
    <property type="protein sequence ID" value="MEQ2471211.1"/>
    <property type="molecule type" value="Genomic_DNA"/>
</dbReference>
<organism evidence="1 2">
    <name type="scientific">Laedolimicola intestinihominis</name>
    <dbReference type="NCBI Taxonomy" id="3133166"/>
    <lineage>
        <taxon>Bacteria</taxon>
        <taxon>Bacillati</taxon>
        <taxon>Bacillota</taxon>
        <taxon>Clostridia</taxon>
        <taxon>Lachnospirales</taxon>
        <taxon>Lachnospiraceae</taxon>
        <taxon>Laedolimicola</taxon>
    </lineage>
</organism>
<reference evidence="1 2" key="1">
    <citation type="submission" date="2024-03" db="EMBL/GenBank/DDBJ databases">
        <title>Human intestinal bacterial collection.</title>
        <authorList>
            <person name="Pauvert C."/>
            <person name="Hitch T.C.A."/>
            <person name="Clavel T."/>
        </authorList>
    </citation>
    <scope>NUCLEOTIDE SEQUENCE [LARGE SCALE GENOMIC DNA]</scope>
    <source>
        <strain evidence="1 2">CLA-AA-H132</strain>
    </source>
</reference>
<dbReference type="InterPro" id="IPR053842">
    <property type="entry name" value="NikA-like"/>
</dbReference>
<evidence type="ECO:0000313" key="1">
    <source>
        <dbReference type="EMBL" id="MEQ2471211.1"/>
    </source>
</evidence>
<gene>
    <name evidence="1" type="primary">mobC</name>
    <name evidence="1" type="ORF">WMO29_01670</name>
</gene>
<evidence type="ECO:0000313" key="2">
    <source>
        <dbReference type="Proteomes" id="UP001438008"/>
    </source>
</evidence>
<comment type="caution">
    <text evidence="1">The sequence shown here is derived from an EMBL/GenBank/DDBJ whole genome shotgun (WGS) entry which is preliminary data.</text>
</comment>
<name>A0ABV1FCU8_9FIRM</name>
<dbReference type="Proteomes" id="UP001438008">
    <property type="component" value="Unassembled WGS sequence"/>
</dbReference>
<dbReference type="Pfam" id="PF21983">
    <property type="entry name" value="NikA-like"/>
    <property type="match status" value="1"/>
</dbReference>
<keyword evidence="2" id="KW-1185">Reference proteome</keyword>
<accession>A0ABV1FCU8</accession>
<proteinExistence type="predicted"/>
<protein>
    <submittedName>
        <fullName evidence="1">Plasmid mobilization relaxosome protein MobC</fullName>
    </submittedName>
</protein>
<sequence>MAAKWVRKTVRLTEMEARLLAERAAESGLPENQYIRFQIRQRPSDYPAVQKLLKELLNEINRIGNNINQIVHGNHMDFYTEADKEQLSAYMRRLNLSMREVIEKIGNQ</sequence>